<keyword evidence="2" id="KW-1185">Reference proteome</keyword>
<name>A0A937RHN1_9ACTN</name>
<sequence length="48" mass="4800">MDPMIDESEFDLDVTIVSSGVPVAAGFDSEPCSGDNCTGTGDSAGVTC</sequence>
<evidence type="ECO:0000313" key="2">
    <source>
        <dbReference type="Proteomes" id="UP000604475"/>
    </source>
</evidence>
<evidence type="ECO:0000313" key="1">
    <source>
        <dbReference type="EMBL" id="MBL7629014.1"/>
    </source>
</evidence>
<dbReference type="EMBL" id="JAEACQ010000203">
    <property type="protein sequence ID" value="MBL7629014.1"/>
    <property type="molecule type" value="Genomic_DNA"/>
</dbReference>
<dbReference type="RefSeq" id="WP_203003964.1">
    <property type="nucleotide sequence ID" value="NZ_JADWYU010000179.1"/>
</dbReference>
<reference evidence="1" key="1">
    <citation type="submission" date="2020-12" db="EMBL/GenBank/DDBJ databases">
        <title>Genomic characterization of non-nitrogen-fixing Frankia strains.</title>
        <authorList>
            <person name="Carlos-Shanley C."/>
            <person name="Guerra T."/>
            <person name="Hahn D."/>
        </authorList>
    </citation>
    <scope>NUCLEOTIDE SEQUENCE</scope>
    <source>
        <strain evidence="1">CN6</strain>
    </source>
</reference>
<accession>A0A937RHN1</accession>
<dbReference type="AlphaFoldDB" id="A0A937RHN1"/>
<comment type="caution">
    <text evidence="1">The sequence shown here is derived from an EMBL/GenBank/DDBJ whole genome shotgun (WGS) entry which is preliminary data.</text>
</comment>
<protein>
    <submittedName>
        <fullName evidence="1">Uncharacterized protein</fullName>
    </submittedName>
</protein>
<gene>
    <name evidence="1" type="ORF">I7412_18000</name>
</gene>
<dbReference type="Proteomes" id="UP000604475">
    <property type="component" value="Unassembled WGS sequence"/>
</dbReference>
<organism evidence="1 2">
    <name type="scientific">Frankia nepalensis</name>
    <dbReference type="NCBI Taxonomy" id="1836974"/>
    <lineage>
        <taxon>Bacteria</taxon>
        <taxon>Bacillati</taxon>
        <taxon>Actinomycetota</taxon>
        <taxon>Actinomycetes</taxon>
        <taxon>Frankiales</taxon>
        <taxon>Frankiaceae</taxon>
        <taxon>Frankia</taxon>
    </lineage>
</organism>
<proteinExistence type="predicted"/>